<keyword evidence="1" id="KW-0547">Nucleotide-binding</keyword>
<dbReference type="OrthoDB" id="9803907at2"/>
<evidence type="ECO:0000256" key="1">
    <source>
        <dbReference type="PROSITE-ProRule" id="PRU00409"/>
    </source>
</evidence>
<name>A0A3E0B1L9_9STAP</name>
<dbReference type="GO" id="GO:0009432">
    <property type="term" value="P:SOS response"/>
    <property type="evidence" value="ECO:0007669"/>
    <property type="project" value="TreeGrafter"/>
</dbReference>
<dbReference type="SUPFAM" id="SSF56059">
    <property type="entry name" value="Glutathione synthetase ATP-binding domain-like"/>
    <property type="match status" value="1"/>
</dbReference>
<dbReference type="Gene3D" id="3.30.1490.20">
    <property type="entry name" value="ATP-grasp fold, A domain"/>
    <property type="match status" value="1"/>
</dbReference>
<comment type="caution">
    <text evidence="3">The sequence shown here is derived from an EMBL/GenBank/DDBJ whole genome shotgun (WGS) entry which is preliminary data.</text>
</comment>
<reference evidence="3 4" key="1">
    <citation type="submission" date="2018-08" db="EMBL/GenBank/DDBJ databases">
        <title>Genomic Encyclopedia of Type Strains, Phase IV (KMG-IV): sequencing the most valuable type-strain genomes for metagenomic binning, comparative biology and taxonomic classification.</title>
        <authorList>
            <person name="Goeker M."/>
        </authorList>
    </citation>
    <scope>NUCLEOTIDE SEQUENCE [LARGE SCALE GENOMIC DNA]</scope>
    <source>
        <strain evidence="3 4">DSM 17274</strain>
    </source>
</reference>
<dbReference type="InterPro" id="IPR013815">
    <property type="entry name" value="ATP_grasp_subdomain_1"/>
</dbReference>
<dbReference type="GO" id="GO:0005524">
    <property type="term" value="F:ATP binding"/>
    <property type="evidence" value="ECO:0007669"/>
    <property type="project" value="UniProtKB-UniRule"/>
</dbReference>
<dbReference type="GO" id="GO:0046872">
    <property type="term" value="F:metal ion binding"/>
    <property type="evidence" value="ECO:0007669"/>
    <property type="project" value="InterPro"/>
</dbReference>
<gene>
    <name evidence="3" type="ORF">DFR63_0921</name>
</gene>
<dbReference type="RefSeq" id="WP_115884623.1">
    <property type="nucleotide sequence ID" value="NZ_QUMW01000009.1"/>
</dbReference>
<keyword evidence="4" id="KW-1185">Reference proteome</keyword>
<dbReference type="Pfam" id="PF02655">
    <property type="entry name" value="ATP-grasp_3"/>
    <property type="match status" value="1"/>
</dbReference>
<dbReference type="Proteomes" id="UP000257076">
    <property type="component" value="Unassembled WGS sequence"/>
</dbReference>
<dbReference type="Gene3D" id="3.30.470.20">
    <property type="entry name" value="ATP-grasp fold, B domain"/>
    <property type="match status" value="2"/>
</dbReference>
<dbReference type="InterPro" id="IPR003806">
    <property type="entry name" value="ATP-grasp_PylC-type"/>
</dbReference>
<dbReference type="EMBL" id="QUMW01000009">
    <property type="protein sequence ID" value="REG25873.1"/>
    <property type="molecule type" value="Genomic_DNA"/>
</dbReference>
<dbReference type="GO" id="GO:0005737">
    <property type="term" value="C:cytoplasm"/>
    <property type="evidence" value="ECO:0007669"/>
    <property type="project" value="TreeGrafter"/>
</dbReference>
<keyword evidence="1" id="KW-0067">ATP-binding</keyword>
<dbReference type="GO" id="GO:0018169">
    <property type="term" value="F:ribosomal S6-glutamic acid ligase activity"/>
    <property type="evidence" value="ECO:0007669"/>
    <property type="project" value="TreeGrafter"/>
</dbReference>
<dbReference type="PANTHER" id="PTHR21621">
    <property type="entry name" value="RIBOSOMAL PROTEIN S6 MODIFICATION PROTEIN"/>
    <property type="match status" value="1"/>
</dbReference>
<accession>A0A3E0B1L9</accession>
<evidence type="ECO:0000313" key="3">
    <source>
        <dbReference type="EMBL" id="REG25873.1"/>
    </source>
</evidence>
<dbReference type="InterPro" id="IPR011761">
    <property type="entry name" value="ATP-grasp"/>
</dbReference>
<protein>
    <submittedName>
        <fullName evidence="3">Cyanophycin synthetase</fullName>
    </submittedName>
</protein>
<evidence type="ECO:0000259" key="2">
    <source>
        <dbReference type="PROSITE" id="PS50975"/>
    </source>
</evidence>
<proteinExistence type="predicted"/>
<dbReference type="PROSITE" id="PS50975">
    <property type="entry name" value="ATP_GRASP"/>
    <property type="match status" value="1"/>
</dbReference>
<dbReference type="PANTHER" id="PTHR21621:SF0">
    <property type="entry name" value="BETA-CITRYLGLUTAMATE SYNTHASE B-RELATED"/>
    <property type="match status" value="1"/>
</dbReference>
<organism evidence="3 4">
    <name type="scientific">Jeotgalicoccus halotolerans</name>
    <dbReference type="NCBI Taxonomy" id="157227"/>
    <lineage>
        <taxon>Bacteria</taxon>
        <taxon>Bacillati</taxon>
        <taxon>Bacillota</taxon>
        <taxon>Bacilli</taxon>
        <taxon>Bacillales</taxon>
        <taxon>Staphylococcaceae</taxon>
        <taxon>Jeotgalicoccus</taxon>
    </lineage>
</organism>
<dbReference type="AlphaFoldDB" id="A0A3E0B1L9"/>
<feature type="domain" description="ATP-grasp" evidence="2">
    <location>
        <begin position="92"/>
        <end position="350"/>
    </location>
</feature>
<evidence type="ECO:0000313" key="4">
    <source>
        <dbReference type="Proteomes" id="UP000257076"/>
    </source>
</evidence>
<sequence>MLSSDVKYIFSNISNNKKNVYKRIPTLNTMRQYVNITKRLGFNYEEGLGRGNQKAVTLKRIDGTIIGELKDMKYPNNSRESMKLVKDKIAAEKLLRLSGIYTTNSTVYNENDLSKAKEEFYSSKSDRLAVIKPINMSGGLGVNVRINENDFDYFWNDTVNIIKGTSNREVNLMVQDYIEGFEARAVVIEGKLISIVARIPAYVVGNGKNSIKNLVQIKNRKRQKCAHLRKRPIVLDEKKEKFLNYNDLNFKSIPNKGEFVLLSSLSNISNGGEMVDITDDVCDEIKSSAVKSIAAIPGLYSGGVDLIMKTFEDKEPRVIEINAWPMLQSTLYPTYGKQYAPQEYFLKSFYAVDQFKNSPKQIYDIENHNDYVRNLMIFQQMKNEIHKQQILNNLEKL</sequence>